<dbReference type="InterPro" id="IPR020476">
    <property type="entry name" value="Nudix_hydrolase"/>
</dbReference>
<dbReference type="PROSITE" id="PS51462">
    <property type="entry name" value="NUDIX"/>
    <property type="match status" value="1"/>
</dbReference>
<evidence type="ECO:0000256" key="5">
    <source>
        <dbReference type="ARBA" id="ARBA00022723"/>
    </source>
</evidence>
<dbReference type="Proteomes" id="UP000215005">
    <property type="component" value="Chromosome"/>
</dbReference>
<dbReference type="GO" id="GO:0006742">
    <property type="term" value="P:NADP+ catabolic process"/>
    <property type="evidence" value="ECO:0007669"/>
    <property type="project" value="TreeGrafter"/>
</dbReference>
<dbReference type="Gene3D" id="3.90.79.10">
    <property type="entry name" value="Nucleoside Triphosphate Pyrophosphohydrolase"/>
    <property type="match status" value="1"/>
</dbReference>
<dbReference type="InterPro" id="IPR020084">
    <property type="entry name" value="NUDIX_hydrolase_CS"/>
</dbReference>
<dbReference type="Pfam" id="PF09297">
    <property type="entry name" value="Zn_ribbon_NUD"/>
    <property type="match status" value="1"/>
</dbReference>
<dbReference type="EC" id="3.6.1.22" evidence="4"/>
<dbReference type="InterPro" id="IPR050241">
    <property type="entry name" value="NAD-cap_RNA_hydrolase_NudC"/>
</dbReference>
<dbReference type="Gene3D" id="3.90.79.20">
    <property type="match status" value="1"/>
</dbReference>
<dbReference type="PROSITE" id="PS00893">
    <property type="entry name" value="NUDIX_BOX"/>
    <property type="match status" value="1"/>
</dbReference>
<comment type="catalytic activity">
    <reaction evidence="9">
        <text>a 5'-end NAD(+)-phospho-ribonucleoside in mRNA + H2O = a 5'-end phospho-adenosine-phospho-ribonucleoside in mRNA + beta-nicotinamide D-ribonucleotide + 2 H(+)</text>
        <dbReference type="Rhea" id="RHEA:60876"/>
        <dbReference type="Rhea" id="RHEA-COMP:15698"/>
        <dbReference type="Rhea" id="RHEA-COMP:15719"/>
        <dbReference type="ChEBI" id="CHEBI:14649"/>
        <dbReference type="ChEBI" id="CHEBI:15377"/>
        <dbReference type="ChEBI" id="CHEBI:15378"/>
        <dbReference type="ChEBI" id="CHEBI:144029"/>
        <dbReference type="ChEBI" id="CHEBI:144051"/>
    </reaction>
    <physiologicalReaction direction="left-to-right" evidence="9">
        <dbReference type="Rhea" id="RHEA:60877"/>
    </physiologicalReaction>
</comment>
<proteinExistence type="inferred from homology"/>
<dbReference type="PANTHER" id="PTHR42904:SF6">
    <property type="entry name" value="NAD-CAPPED RNA HYDROLASE NUDT12"/>
    <property type="match status" value="1"/>
</dbReference>
<dbReference type="GO" id="GO:0019677">
    <property type="term" value="P:NAD+ catabolic process"/>
    <property type="evidence" value="ECO:0007669"/>
    <property type="project" value="TreeGrafter"/>
</dbReference>
<dbReference type="KEGG" id="ngv:CDO52_07875"/>
<dbReference type="CDD" id="cd03429">
    <property type="entry name" value="NUDIX_NADH_pyrophosphatase_Nudt13"/>
    <property type="match status" value="1"/>
</dbReference>
<reference evidence="12 13" key="1">
    <citation type="submission" date="2017-08" db="EMBL/GenBank/DDBJ databases">
        <title>The complete genome sequence of Nocardiopsis gilva YIM 90087.</title>
        <authorList>
            <person name="Yin M."/>
            <person name="Tang S."/>
        </authorList>
    </citation>
    <scope>NUCLEOTIDE SEQUENCE [LARGE SCALE GENOMIC DNA]</scope>
    <source>
        <strain evidence="12 13">YIM 90087</strain>
    </source>
</reference>
<comment type="cofactor">
    <cofactor evidence="2">
        <name>Zn(2+)</name>
        <dbReference type="ChEBI" id="CHEBI:29105"/>
    </cofactor>
</comment>
<evidence type="ECO:0000313" key="12">
    <source>
        <dbReference type="EMBL" id="ASU82712.1"/>
    </source>
</evidence>
<dbReference type="GO" id="GO:0035529">
    <property type="term" value="F:NADH pyrophosphatase activity"/>
    <property type="evidence" value="ECO:0007669"/>
    <property type="project" value="TreeGrafter"/>
</dbReference>
<sequence>MHGSSKTPALSRGTVDMAAHRRNDDAWLDKAWADPATRVLVLEAGEPGSYGWRALSGRQSRLLVETVDDQPRLVFVSPADAPEGDHYLLGVDSDGRAYFALSARAENALPEVEGAWRASLREVGALLDDRDAGLLTHAIALVNWNGTHRFCPVCGAATRSASSGHVRICQEDGTEQFPRMDPAVIMLVHREVDGVEQCLLGHTPKAPDKWYSTLAGFVEPGESLEQAVVREVAEEAGVAVTEPRYMASQPWPFPRSLMLGFFATAVGDAERTDFDELSDLRWFSREELGAAAESGDVILPGAVSIARVLIEEWYGGALPG</sequence>
<dbReference type="Pfam" id="PF09296">
    <property type="entry name" value="NUDIX-like"/>
    <property type="match status" value="1"/>
</dbReference>
<dbReference type="InterPro" id="IPR015376">
    <property type="entry name" value="Znr_NADH_PPase"/>
</dbReference>
<keyword evidence="8" id="KW-0520">NAD</keyword>
<gene>
    <name evidence="12" type="ORF">CDO52_07875</name>
</gene>
<evidence type="ECO:0000256" key="7">
    <source>
        <dbReference type="ARBA" id="ARBA00022842"/>
    </source>
</evidence>
<keyword evidence="6 10" id="KW-0378">Hydrolase</keyword>
<dbReference type="RefSeq" id="WP_026126075.1">
    <property type="nucleotide sequence ID" value="NZ_ANBG01000300.1"/>
</dbReference>
<dbReference type="InterPro" id="IPR015375">
    <property type="entry name" value="NADH_PPase-like_N"/>
</dbReference>
<accession>A0A223S3K9</accession>
<keyword evidence="5" id="KW-0479">Metal-binding</keyword>
<dbReference type="InterPro" id="IPR000086">
    <property type="entry name" value="NUDIX_hydrolase_dom"/>
</dbReference>
<comment type="cofactor">
    <cofactor evidence="1">
        <name>Mg(2+)</name>
        <dbReference type="ChEBI" id="CHEBI:18420"/>
    </cofactor>
</comment>
<organism evidence="12 13">
    <name type="scientific">Nocardiopsis gilva YIM 90087</name>
    <dbReference type="NCBI Taxonomy" id="1235441"/>
    <lineage>
        <taxon>Bacteria</taxon>
        <taxon>Bacillati</taxon>
        <taxon>Actinomycetota</taxon>
        <taxon>Actinomycetes</taxon>
        <taxon>Streptosporangiales</taxon>
        <taxon>Nocardiopsidaceae</taxon>
        <taxon>Nocardiopsis</taxon>
    </lineage>
</organism>
<evidence type="ECO:0000256" key="9">
    <source>
        <dbReference type="ARBA" id="ARBA00023679"/>
    </source>
</evidence>
<evidence type="ECO:0000256" key="1">
    <source>
        <dbReference type="ARBA" id="ARBA00001946"/>
    </source>
</evidence>
<dbReference type="AlphaFoldDB" id="A0A223S3K9"/>
<dbReference type="NCBIfam" id="NF001299">
    <property type="entry name" value="PRK00241.1"/>
    <property type="match status" value="1"/>
</dbReference>
<evidence type="ECO:0000256" key="2">
    <source>
        <dbReference type="ARBA" id="ARBA00001947"/>
    </source>
</evidence>
<evidence type="ECO:0000256" key="8">
    <source>
        <dbReference type="ARBA" id="ARBA00023027"/>
    </source>
</evidence>
<dbReference type="SUPFAM" id="SSF55811">
    <property type="entry name" value="Nudix"/>
    <property type="match status" value="1"/>
</dbReference>
<dbReference type="PANTHER" id="PTHR42904">
    <property type="entry name" value="NUDIX HYDROLASE, NUDC SUBFAMILY"/>
    <property type="match status" value="1"/>
</dbReference>
<keyword evidence="7" id="KW-0460">Magnesium</keyword>
<dbReference type="InterPro" id="IPR015797">
    <property type="entry name" value="NUDIX_hydrolase-like_dom_sf"/>
</dbReference>
<dbReference type="GO" id="GO:0046872">
    <property type="term" value="F:metal ion binding"/>
    <property type="evidence" value="ECO:0007669"/>
    <property type="project" value="UniProtKB-KW"/>
</dbReference>
<evidence type="ECO:0000259" key="11">
    <source>
        <dbReference type="PROSITE" id="PS51462"/>
    </source>
</evidence>
<dbReference type="PRINTS" id="PR00502">
    <property type="entry name" value="NUDIXFAMILY"/>
</dbReference>
<name>A0A223S3K9_9ACTN</name>
<evidence type="ECO:0000256" key="6">
    <source>
        <dbReference type="ARBA" id="ARBA00022801"/>
    </source>
</evidence>
<dbReference type="GO" id="GO:0005829">
    <property type="term" value="C:cytosol"/>
    <property type="evidence" value="ECO:0007669"/>
    <property type="project" value="TreeGrafter"/>
</dbReference>
<dbReference type="OrthoDB" id="9791656at2"/>
<dbReference type="EMBL" id="CP022753">
    <property type="protein sequence ID" value="ASU82712.1"/>
    <property type="molecule type" value="Genomic_DNA"/>
</dbReference>
<evidence type="ECO:0000256" key="10">
    <source>
        <dbReference type="RuleBase" id="RU003476"/>
    </source>
</evidence>
<feature type="domain" description="Nudix hydrolase" evidence="11">
    <location>
        <begin position="178"/>
        <end position="305"/>
    </location>
</feature>
<evidence type="ECO:0000313" key="13">
    <source>
        <dbReference type="Proteomes" id="UP000215005"/>
    </source>
</evidence>
<keyword evidence="13" id="KW-1185">Reference proteome</keyword>
<dbReference type="Pfam" id="PF00293">
    <property type="entry name" value="NUDIX"/>
    <property type="match status" value="1"/>
</dbReference>
<protein>
    <recommendedName>
        <fullName evidence="4">NAD(+) diphosphatase</fullName>
        <ecNumber evidence="4">3.6.1.22</ecNumber>
    </recommendedName>
</protein>
<comment type="similarity">
    <text evidence="3">Belongs to the Nudix hydrolase family. NudC subfamily.</text>
</comment>
<dbReference type="InterPro" id="IPR049734">
    <property type="entry name" value="NudC-like_C"/>
</dbReference>
<evidence type="ECO:0000256" key="3">
    <source>
        <dbReference type="ARBA" id="ARBA00009595"/>
    </source>
</evidence>
<evidence type="ECO:0000256" key="4">
    <source>
        <dbReference type="ARBA" id="ARBA00012381"/>
    </source>
</evidence>